<keyword evidence="8 9" id="KW-0472">Membrane</keyword>
<dbReference type="InterPro" id="IPR007895">
    <property type="entry name" value="MASE1"/>
</dbReference>
<comment type="similarity">
    <text evidence="2">Belongs to the YdiV family.</text>
</comment>
<dbReference type="Pfam" id="PF05231">
    <property type="entry name" value="MASE1"/>
    <property type="match status" value="1"/>
</dbReference>
<evidence type="ECO:0000256" key="7">
    <source>
        <dbReference type="ARBA" id="ARBA00022989"/>
    </source>
</evidence>
<dbReference type="InterPro" id="IPR001633">
    <property type="entry name" value="EAL_dom"/>
</dbReference>
<feature type="transmembrane region" description="Helical" evidence="9">
    <location>
        <begin position="130"/>
        <end position="154"/>
    </location>
</feature>
<dbReference type="SMART" id="SM00052">
    <property type="entry name" value="EAL"/>
    <property type="match status" value="1"/>
</dbReference>
<dbReference type="Gene3D" id="3.30.70.270">
    <property type="match status" value="1"/>
</dbReference>
<dbReference type="SMART" id="SM00267">
    <property type="entry name" value="GGDEF"/>
    <property type="match status" value="1"/>
</dbReference>
<comment type="subunit">
    <text evidence="3">Interacts with FlhD in the FlhC(2)FlhD(4) heterohexamer, inhibiting its ability to activate transcription.</text>
</comment>
<dbReference type="Pfam" id="PF00563">
    <property type="entry name" value="EAL"/>
    <property type="match status" value="1"/>
</dbReference>
<proteinExistence type="inferred from homology"/>
<evidence type="ECO:0000259" key="10">
    <source>
        <dbReference type="PROSITE" id="PS50883"/>
    </source>
</evidence>
<name>A0A6C8GZB2_SALET</name>
<dbReference type="SUPFAM" id="SSF141868">
    <property type="entry name" value="EAL domain-like"/>
    <property type="match status" value="1"/>
</dbReference>
<dbReference type="PROSITE" id="PS50883">
    <property type="entry name" value="EAL"/>
    <property type="match status" value="1"/>
</dbReference>
<dbReference type="InterPro" id="IPR035919">
    <property type="entry name" value="EAL_sf"/>
</dbReference>
<feature type="transmembrane region" description="Helical" evidence="9">
    <location>
        <begin position="84"/>
        <end position="109"/>
    </location>
</feature>
<dbReference type="EMBL" id="AFCV01000902">
    <property type="protein sequence ID" value="EHC89655.1"/>
    <property type="molecule type" value="Genomic_DNA"/>
</dbReference>
<dbReference type="InterPro" id="IPR000160">
    <property type="entry name" value="GGDEF_dom"/>
</dbReference>
<feature type="domain" description="EAL" evidence="10">
    <location>
        <begin position="493"/>
        <end position="734"/>
    </location>
</feature>
<evidence type="ECO:0000256" key="4">
    <source>
        <dbReference type="ARBA" id="ARBA00018009"/>
    </source>
</evidence>
<comment type="subcellular location">
    <subcellularLocation>
        <location evidence="1">Cell membrane</location>
        <topology evidence="1">Multi-pass membrane protein</topology>
    </subcellularLocation>
</comment>
<dbReference type="SUPFAM" id="SSF55073">
    <property type="entry name" value="Nucleotide cyclase"/>
    <property type="match status" value="1"/>
</dbReference>
<dbReference type="InterPro" id="IPR050706">
    <property type="entry name" value="Cyclic-di-GMP_PDE-like"/>
</dbReference>
<evidence type="ECO:0000313" key="12">
    <source>
        <dbReference type="Proteomes" id="UP000003915"/>
    </source>
</evidence>
<dbReference type="Gene3D" id="3.20.20.450">
    <property type="entry name" value="EAL domain"/>
    <property type="match status" value="1"/>
</dbReference>
<evidence type="ECO:0000256" key="8">
    <source>
        <dbReference type="ARBA" id="ARBA00023136"/>
    </source>
</evidence>
<feature type="transmembrane region" description="Helical" evidence="9">
    <location>
        <begin position="294"/>
        <end position="314"/>
    </location>
</feature>
<dbReference type="InterPro" id="IPR043128">
    <property type="entry name" value="Rev_trsase/Diguanyl_cyclase"/>
</dbReference>
<feature type="transmembrane region" description="Helical" evidence="9">
    <location>
        <begin position="219"/>
        <end position="237"/>
    </location>
</feature>
<feature type="transmembrane region" description="Helical" evidence="9">
    <location>
        <begin position="45"/>
        <end position="64"/>
    </location>
</feature>
<accession>A0A6C8GZB2</accession>
<feature type="transmembrane region" description="Helical" evidence="9">
    <location>
        <begin position="16"/>
        <end position="33"/>
    </location>
</feature>
<comment type="caution">
    <text evidence="11">The sequence shown here is derived from an EMBL/GenBank/DDBJ whole genome shotgun (WGS) entry which is preliminary data.</text>
</comment>
<gene>
    <name evidence="11" type="ORF">LTSEUGA_3540</name>
</gene>
<evidence type="ECO:0000256" key="3">
    <source>
        <dbReference type="ARBA" id="ARBA00011576"/>
    </source>
</evidence>
<dbReference type="GO" id="GO:0005886">
    <property type="term" value="C:plasma membrane"/>
    <property type="evidence" value="ECO:0007669"/>
    <property type="project" value="UniProtKB-SubCell"/>
</dbReference>
<dbReference type="AlphaFoldDB" id="A0A6C8GZB2"/>
<evidence type="ECO:0000256" key="6">
    <source>
        <dbReference type="ARBA" id="ARBA00022692"/>
    </source>
</evidence>
<evidence type="ECO:0000256" key="9">
    <source>
        <dbReference type="SAM" id="Phobius"/>
    </source>
</evidence>
<evidence type="ECO:0000313" key="11">
    <source>
        <dbReference type="EMBL" id="EHC89655.1"/>
    </source>
</evidence>
<evidence type="ECO:0000256" key="2">
    <source>
        <dbReference type="ARBA" id="ARBA00010927"/>
    </source>
</evidence>
<dbReference type="PANTHER" id="PTHR33121">
    <property type="entry name" value="CYCLIC DI-GMP PHOSPHODIESTERASE PDEF"/>
    <property type="match status" value="1"/>
</dbReference>
<dbReference type="GO" id="GO:0071111">
    <property type="term" value="F:cyclic-guanylate-specific phosphodiesterase activity"/>
    <property type="evidence" value="ECO:0007669"/>
    <property type="project" value="InterPro"/>
</dbReference>
<dbReference type="CDD" id="cd01948">
    <property type="entry name" value="EAL"/>
    <property type="match status" value="1"/>
</dbReference>
<dbReference type="PANTHER" id="PTHR33121:SF74">
    <property type="entry name" value="CYCLIC DI-GMP PHOSPHODIESTERASE PDEA-RELATED"/>
    <property type="match status" value="1"/>
</dbReference>
<sequence length="734" mass="83644">MSIKAMPDKCNVLKNIKIFLLAFCLTVPAILLSRLISPRATIDSSYIFLAWLPLCVMFSVLFLFGRRGVAPMVGGMMLTNEWNFHLPLPQAMVLLFCQTFPVLLVCAIVRWQLGARWRYGIPNQGIWLRVFWLGLMTPFGIKISMHLAGHYLAFPVTISTFFGTGTAIFSIVDLLSLISAALIFTLFFYYPLRMIVSPHYIRIFWRRDVAPYLAKEKHLFTLLWFATLATLLAVLCTPFETKYIAGYLVPVLFIGFTIGVGKISYPLLNFSWALTALFLLSYNRNFLQGVGSEYSLAFILSVLISFSICLLYMARINQRSEWLNRQWHSQALTDPLTQLPNLRALEQFLLQDAGQSVCYLRMENLEFLSRHYGMQMRVHCEREVFRVLQPLLLEKEKIFHLPGSELLLVLTGPETEARLQYMLNVLNNRKIYWNNTGLDMEYGASWGTFDGRQETLQPLLGQLSWLAEQSCSHRRVLALTQSIEAASGQTTERVLRLQKIRQALERGALVLYAQPIRDAQGKGYDEILTRLRCDDGIMMPNQFIPLIAQFNLSVRFDMQVMEALLQWLSAHPSAEQGARFSVNLMPLTLLQKETASRIMQLFKRYGVPPASVIIEITEEQAFSHSEISMHNINQLRKFGLKIAIDDFGTGYANYERLKRLKADIIKIDGCFVKDILTDSLDAMIVKSITDLAKAKSLSVVAEFVETPAQRDLLLQLGVHSLQGYLIGRPRPLGK</sequence>
<dbReference type="Proteomes" id="UP000003915">
    <property type="component" value="Unassembled WGS sequence"/>
</dbReference>
<keyword evidence="6 9" id="KW-0812">Transmembrane</keyword>
<organism evidence="11 12">
    <name type="scientific">Salmonella enterica subsp. enterica serovar Uganda str. R8-3404</name>
    <dbReference type="NCBI Taxonomy" id="913083"/>
    <lineage>
        <taxon>Bacteria</taxon>
        <taxon>Pseudomonadati</taxon>
        <taxon>Pseudomonadota</taxon>
        <taxon>Gammaproteobacteria</taxon>
        <taxon>Enterobacterales</taxon>
        <taxon>Enterobacteriaceae</taxon>
        <taxon>Salmonella</taxon>
    </lineage>
</organism>
<evidence type="ECO:0000256" key="1">
    <source>
        <dbReference type="ARBA" id="ARBA00004651"/>
    </source>
</evidence>
<evidence type="ECO:0000256" key="5">
    <source>
        <dbReference type="ARBA" id="ARBA00022475"/>
    </source>
</evidence>
<reference evidence="11 12" key="1">
    <citation type="journal article" date="2011" name="BMC Genomics">
        <title>Genome sequencing reveals diversification of virulence factor content and possible host adaptation in distinct subpopulations of Salmonella enterica.</title>
        <authorList>
            <person name="den Bakker H.C."/>
            <person name="Moreno Switt A.I."/>
            <person name="Govoni G."/>
            <person name="Cummings C.A."/>
            <person name="Ranieri M.L."/>
            <person name="Degoricija L."/>
            <person name="Hoelzer K."/>
            <person name="Rodriguez-Rivera L.D."/>
            <person name="Brown S."/>
            <person name="Bolchacova E."/>
            <person name="Furtado M.R."/>
            <person name="Wiedmann M."/>
        </authorList>
    </citation>
    <scope>NUCLEOTIDE SEQUENCE [LARGE SCALE GENOMIC DNA]</scope>
    <source>
        <strain evidence="11 12">R8-3404</strain>
    </source>
</reference>
<dbReference type="InterPro" id="IPR029787">
    <property type="entry name" value="Nucleotide_cyclase"/>
</dbReference>
<keyword evidence="5" id="KW-1003">Cell membrane</keyword>
<keyword evidence="7 9" id="KW-1133">Transmembrane helix</keyword>
<protein>
    <recommendedName>
        <fullName evidence="4">Anti-FlhC(2)FlhD(4) factor YdiV</fullName>
    </recommendedName>
</protein>
<feature type="transmembrane region" description="Helical" evidence="9">
    <location>
        <begin position="166"/>
        <end position="192"/>
    </location>
</feature>